<proteinExistence type="predicted"/>
<evidence type="ECO:0000313" key="3">
    <source>
        <dbReference type="Proteomes" id="UP000007875"/>
    </source>
</evidence>
<reference evidence="3" key="1">
    <citation type="submission" date="2003-08" db="EMBL/GenBank/DDBJ databases">
        <authorList>
            <person name="Birren B."/>
            <person name="Nusbaum C."/>
            <person name="Abebe A."/>
            <person name="Abouelleil A."/>
            <person name="Adekoya E."/>
            <person name="Ait-zahra M."/>
            <person name="Allen N."/>
            <person name="Allen T."/>
            <person name="An P."/>
            <person name="Anderson M."/>
            <person name="Anderson S."/>
            <person name="Arachchi H."/>
            <person name="Armbruster J."/>
            <person name="Bachantsang P."/>
            <person name="Baldwin J."/>
            <person name="Barry A."/>
            <person name="Bayul T."/>
            <person name="Blitshsteyn B."/>
            <person name="Bloom T."/>
            <person name="Blye J."/>
            <person name="Boguslavskiy L."/>
            <person name="Borowsky M."/>
            <person name="Boukhgalter B."/>
            <person name="Brunache A."/>
            <person name="Butler J."/>
            <person name="Calixte N."/>
            <person name="Calvo S."/>
            <person name="Camarata J."/>
            <person name="Campo K."/>
            <person name="Chang J."/>
            <person name="Cheshatsang Y."/>
            <person name="Citroen M."/>
            <person name="Collymore A."/>
            <person name="Considine T."/>
            <person name="Cook A."/>
            <person name="Cooke P."/>
            <person name="Corum B."/>
            <person name="Cuomo C."/>
            <person name="David R."/>
            <person name="Dawoe T."/>
            <person name="Degray S."/>
            <person name="Dodge S."/>
            <person name="Dooley K."/>
            <person name="Dorje P."/>
            <person name="Dorjee K."/>
            <person name="Dorris L."/>
            <person name="Duffey N."/>
            <person name="Dupes A."/>
            <person name="Elkins T."/>
            <person name="Engels R."/>
            <person name="Erickson J."/>
            <person name="Farina A."/>
            <person name="Faro S."/>
            <person name="Ferreira P."/>
            <person name="Fischer H."/>
            <person name="Fitzgerald M."/>
            <person name="Foley K."/>
            <person name="Gage D."/>
            <person name="Galagan J."/>
            <person name="Gearin G."/>
            <person name="Gnerre S."/>
            <person name="Gnirke A."/>
            <person name="Goyette A."/>
            <person name="Graham J."/>
            <person name="Grandbois E."/>
            <person name="Gyaltsen K."/>
            <person name="Hafez N."/>
            <person name="Hagopian D."/>
            <person name="Hagos B."/>
            <person name="Hall J."/>
            <person name="Hatcher B."/>
            <person name="Heller A."/>
            <person name="Higgins H."/>
            <person name="Honan T."/>
            <person name="Horn A."/>
            <person name="Houde N."/>
            <person name="Hughes L."/>
            <person name="Hulme W."/>
            <person name="Husby E."/>
            <person name="Iliev I."/>
            <person name="Jaffe D."/>
            <person name="Jones C."/>
            <person name="Kamal M."/>
            <person name="Kamat A."/>
            <person name="Kamvysselis M."/>
            <person name="Karlsson E."/>
            <person name="Kells C."/>
            <person name="Kieu A."/>
            <person name="Kisner P."/>
            <person name="Kodira C."/>
            <person name="Kulbokas E."/>
            <person name="Labutti K."/>
            <person name="Lama D."/>
            <person name="Landers T."/>
            <person name="Leger J."/>
            <person name="Levine S."/>
            <person name="Lewis D."/>
            <person name="Lewis T."/>
            <person name="Lindblad-toh K."/>
            <person name="Liu X."/>
            <person name="Lokyitsang T."/>
            <person name="Lokyitsang Y."/>
            <person name="Lucien O."/>
            <person name="Lui A."/>
            <person name="Ma L.J."/>
            <person name="Mabbitt R."/>
            <person name="Macdonald J."/>
            <person name="Maclean C."/>
            <person name="Major J."/>
            <person name="Manning J."/>
            <person name="Marabella R."/>
            <person name="Maru K."/>
            <person name="Matthews C."/>
            <person name="Mauceli E."/>
            <person name="Mccarthy M."/>
            <person name="Mcdonough S."/>
            <person name="Mcghee T."/>
            <person name="Meldrim J."/>
            <person name="Meneus L."/>
            <person name="Mesirov J."/>
            <person name="Mihalev A."/>
            <person name="Mihova T."/>
            <person name="Mikkelsen T."/>
            <person name="Mlenga V."/>
            <person name="Moru K."/>
            <person name="Mozes J."/>
            <person name="Mulrain L."/>
            <person name="Munson G."/>
            <person name="Naylor J."/>
            <person name="Newes C."/>
            <person name="Nguyen C."/>
            <person name="Nguyen N."/>
            <person name="Nguyen T."/>
            <person name="Nicol R."/>
            <person name="Nielsen C."/>
            <person name="Nizzari M."/>
            <person name="Norbu C."/>
            <person name="Norbu N."/>
            <person name="O'donnell P."/>
            <person name="Okoawo O."/>
            <person name="O'leary S."/>
            <person name="Omotosho B."/>
            <person name="O'neill K."/>
            <person name="Osman S."/>
            <person name="Parker S."/>
            <person name="Perrin D."/>
            <person name="Phunkhang P."/>
            <person name="Piqani B."/>
            <person name="Purcell S."/>
            <person name="Rachupka T."/>
            <person name="Ramasamy U."/>
            <person name="Rameau R."/>
            <person name="Ray V."/>
            <person name="Raymond C."/>
            <person name="Retta R."/>
            <person name="Richardson S."/>
            <person name="Rise C."/>
            <person name="Rodriguez J."/>
            <person name="Rogers J."/>
            <person name="Rogov P."/>
            <person name="Rutman M."/>
            <person name="Schupbach R."/>
            <person name="Seaman C."/>
            <person name="Settipalli S."/>
            <person name="Sharpe T."/>
            <person name="Sheridan J."/>
            <person name="Sherpa N."/>
            <person name="Shi J."/>
            <person name="Smirnov S."/>
            <person name="Smith C."/>
            <person name="Sougnez C."/>
            <person name="Spencer B."/>
            <person name="Stalker J."/>
            <person name="Stange-thomann N."/>
            <person name="Stavropoulos S."/>
            <person name="Stetson K."/>
            <person name="Stone C."/>
            <person name="Stone S."/>
            <person name="Stubbs M."/>
            <person name="Talamas J."/>
            <person name="Tchuinga P."/>
            <person name="Tenzing P."/>
            <person name="Tesfaye S."/>
            <person name="Theodore J."/>
            <person name="Thoulutsang Y."/>
            <person name="Topham K."/>
            <person name="Towey S."/>
            <person name="Tsamla T."/>
            <person name="Tsomo N."/>
            <person name="Vallee D."/>
            <person name="Vassiliev H."/>
            <person name="Venkataraman V."/>
            <person name="Vinson J."/>
            <person name="Vo A."/>
            <person name="Wade C."/>
            <person name="Wang S."/>
            <person name="Wangchuk T."/>
            <person name="Wangdi T."/>
            <person name="Whittaker C."/>
            <person name="Wilkinson J."/>
            <person name="Wu Y."/>
            <person name="Wyman D."/>
            <person name="Yadav S."/>
            <person name="Yang S."/>
            <person name="Yang X."/>
            <person name="Yeager S."/>
            <person name="Yee E."/>
            <person name="Young G."/>
            <person name="Zainoun J."/>
            <person name="Zembeck L."/>
            <person name="Zimmer A."/>
            <person name="Zody M."/>
            <person name="Lander E."/>
        </authorList>
    </citation>
    <scope>NUCLEOTIDE SEQUENCE [LARGE SCALE GENOMIC DNA]</scope>
</reference>
<dbReference type="Proteomes" id="UP000007875">
    <property type="component" value="Unassembled WGS sequence"/>
</dbReference>
<keyword evidence="3" id="KW-1185">Reference proteome</keyword>
<name>H2YHI3_CIOSA</name>
<evidence type="ECO:0008006" key="4">
    <source>
        <dbReference type="Google" id="ProtNLM"/>
    </source>
</evidence>
<reference evidence="2" key="2">
    <citation type="submission" date="2025-08" db="UniProtKB">
        <authorList>
            <consortium name="Ensembl"/>
        </authorList>
    </citation>
    <scope>IDENTIFICATION</scope>
</reference>
<organism evidence="2 3">
    <name type="scientific">Ciona savignyi</name>
    <name type="common">Pacific transparent sea squirt</name>
    <dbReference type="NCBI Taxonomy" id="51511"/>
    <lineage>
        <taxon>Eukaryota</taxon>
        <taxon>Metazoa</taxon>
        <taxon>Chordata</taxon>
        <taxon>Tunicata</taxon>
        <taxon>Ascidiacea</taxon>
        <taxon>Phlebobranchia</taxon>
        <taxon>Cionidae</taxon>
        <taxon>Ciona</taxon>
    </lineage>
</organism>
<evidence type="ECO:0000313" key="2">
    <source>
        <dbReference type="Ensembl" id="ENSCSAVP00000004782.1"/>
    </source>
</evidence>
<feature type="region of interest" description="Disordered" evidence="1">
    <location>
        <begin position="94"/>
        <end position="116"/>
    </location>
</feature>
<protein>
    <recommendedName>
        <fullName evidence="4">BESS domain-containing protein</fullName>
    </recommendedName>
</protein>
<dbReference type="Ensembl" id="ENSCSAVT00000004850.1">
    <property type="protein sequence ID" value="ENSCSAVP00000004782.1"/>
    <property type="gene ID" value="ENSCSAVG00000002853.1"/>
</dbReference>
<evidence type="ECO:0000256" key="1">
    <source>
        <dbReference type="SAM" id="MobiDB-lite"/>
    </source>
</evidence>
<dbReference type="HOGENOM" id="CLU_1685956_0_0_1"/>
<reference evidence="2" key="3">
    <citation type="submission" date="2025-09" db="UniProtKB">
        <authorList>
            <consortium name="Ensembl"/>
        </authorList>
    </citation>
    <scope>IDENTIFICATION</scope>
</reference>
<accession>H2YHI3</accession>
<dbReference type="AlphaFoldDB" id="H2YHI3"/>
<sequence length="156" mass="18124">MICLNYANANKHSDHKIGAEDCERHGMKVMRRKMKRKDRKSQHKRKSKTPNVAKPTINQELNLLKPMSPMESFYQSSDTSDIIEIKFIDNDMTELEVQNEPSNSNSLETPEDSDGDSEDRFFALMALEARGIPKHKRLKLHTDIVKLVYKARYEND</sequence>
<feature type="compositionally biased region" description="Basic residues" evidence="1">
    <location>
        <begin position="30"/>
        <end position="48"/>
    </location>
</feature>
<feature type="compositionally biased region" description="Polar residues" evidence="1">
    <location>
        <begin position="99"/>
        <end position="108"/>
    </location>
</feature>
<feature type="region of interest" description="Disordered" evidence="1">
    <location>
        <begin position="30"/>
        <end position="56"/>
    </location>
</feature>